<name>A0A915EEE6_9BILA</name>
<dbReference type="GO" id="GO:1990075">
    <property type="term" value="C:periciliary membrane compartment"/>
    <property type="evidence" value="ECO:0007669"/>
    <property type="project" value="TreeGrafter"/>
</dbReference>
<evidence type="ECO:0000313" key="4">
    <source>
        <dbReference type="WBParaSite" id="jg5231"/>
    </source>
</evidence>
<evidence type="ECO:0000313" key="3">
    <source>
        <dbReference type="Proteomes" id="UP000887574"/>
    </source>
</evidence>
<protein>
    <submittedName>
        <fullName evidence="4">C-CAP/cofactor C-like domain-containing protein</fullName>
    </submittedName>
</protein>
<dbReference type="GO" id="GO:0005929">
    <property type="term" value="C:cilium"/>
    <property type="evidence" value="ECO:0007669"/>
    <property type="project" value="TreeGrafter"/>
</dbReference>
<dbReference type="PROSITE" id="PS51329">
    <property type="entry name" value="C_CAP_COFACTOR_C"/>
    <property type="match status" value="1"/>
</dbReference>
<feature type="domain" description="C-CAP/cofactor C-like" evidence="2">
    <location>
        <begin position="18"/>
        <end position="150"/>
    </location>
</feature>
<dbReference type="InterPro" id="IPR039093">
    <property type="entry name" value="XRP2"/>
</dbReference>
<evidence type="ECO:0000256" key="1">
    <source>
        <dbReference type="ARBA" id="ARBA00008848"/>
    </source>
</evidence>
<dbReference type="PANTHER" id="PTHR15440:SF0">
    <property type="entry name" value="PROTEIN XRP2"/>
    <property type="match status" value="1"/>
</dbReference>
<dbReference type="GO" id="GO:0006892">
    <property type="term" value="P:post-Golgi vesicle-mediated transport"/>
    <property type="evidence" value="ECO:0007669"/>
    <property type="project" value="TreeGrafter"/>
</dbReference>
<dbReference type="Gene3D" id="2.160.20.70">
    <property type="match status" value="1"/>
</dbReference>
<organism evidence="3 4">
    <name type="scientific">Ditylenchus dipsaci</name>
    <dbReference type="NCBI Taxonomy" id="166011"/>
    <lineage>
        <taxon>Eukaryota</taxon>
        <taxon>Metazoa</taxon>
        <taxon>Ecdysozoa</taxon>
        <taxon>Nematoda</taxon>
        <taxon>Chromadorea</taxon>
        <taxon>Rhabditida</taxon>
        <taxon>Tylenchina</taxon>
        <taxon>Tylenchomorpha</taxon>
        <taxon>Sphaerularioidea</taxon>
        <taxon>Anguinidae</taxon>
        <taxon>Anguininae</taxon>
        <taxon>Ditylenchus</taxon>
    </lineage>
</organism>
<dbReference type="Pfam" id="PF07986">
    <property type="entry name" value="TBCC"/>
    <property type="match status" value="1"/>
</dbReference>
<dbReference type="InterPro" id="IPR012945">
    <property type="entry name" value="Tubulin-bd_cofactor_C_dom"/>
</dbReference>
<evidence type="ECO:0000259" key="2">
    <source>
        <dbReference type="PROSITE" id="PS51329"/>
    </source>
</evidence>
<dbReference type="WBParaSite" id="jg5231">
    <property type="protein sequence ID" value="jg5231"/>
    <property type="gene ID" value="jg5231"/>
</dbReference>
<reference evidence="4" key="1">
    <citation type="submission" date="2022-11" db="UniProtKB">
        <authorList>
            <consortium name="WormBaseParasite"/>
        </authorList>
    </citation>
    <scope>IDENTIFICATION</scope>
</reference>
<dbReference type="GO" id="GO:0005096">
    <property type="term" value="F:GTPase activator activity"/>
    <property type="evidence" value="ECO:0007669"/>
    <property type="project" value="InterPro"/>
</dbReference>
<dbReference type="Proteomes" id="UP000887574">
    <property type="component" value="Unplaced"/>
</dbReference>
<comment type="similarity">
    <text evidence="1">Belongs to the TBCC family.</text>
</comment>
<dbReference type="PANTHER" id="PTHR15440">
    <property type="entry name" value="XRP2 PROTEIN"/>
    <property type="match status" value="1"/>
</dbReference>
<accession>A0A915EEE6</accession>
<dbReference type="InterPro" id="IPR016098">
    <property type="entry name" value="CAP/MinC_C"/>
</dbReference>
<dbReference type="AlphaFoldDB" id="A0A915EEE6"/>
<sequence length="204" mass="23030">MYCAVFGMIGNKTKCPSPPEVSTKETSNITQSNLVSSNRKEITNLSGAFLNVTAKDGSTLFIENIKDSRISFEFITESIILQNISNCTLVFLLTNTSILMRNCEKTRVVAAAQQLRIHDSTSLELFACAYFSLAPYRIKDLERYGDRVAKYIHCENECAVVQDFDCVVGTSLNWRIMDDTKWQEFSQFKGGKTLNFEPECNVKT</sequence>
<keyword evidence="3" id="KW-1185">Reference proteome</keyword>
<dbReference type="InterPro" id="IPR017901">
    <property type="entry name" value="C-CAP_CF_C-like"/>
</dbReference>
<proteinExistence type="inferred from homology"/>